<dbReference type="InterPro" id="IPR036877">
    <property type="entry name" value="SUI1_dom_sf"/>
</dbReference>
<sequence length="96" mass="10930">MQEAAKRQGRIPTTFDPFAEADDNSVEKAYIHIRIQQRNGKKSLTTVQGLKKEFSFEKDKELGKVIQLQGDQRKNVSNFLVQAGIAKKDQIKIHGF</sequence>
<name>A0A6A4MC66_9ERIC</name>
<evidence type="ECO:0000313" key="6">
    <source>
        <dbReference type="EMBL" id="KAE9468045.1"/>
    </source>
</evidence>
<dbReference type="EMBL" id="QEFC01000001">
    <property type="protein sequence ID" value="KAE9468045.1"/>
    <property type="molecule type" value="Genomic_DNA"/>
</dbReference>
<dbReference type="SUPFAM" id="SSF55159">
    <property type="entry name" value="eIF1-like"/>
    <property type="match status" value="1"/>
</dbReference>
<evidence type="ECO:0000256" key="2">
    <source>
        <dbReference type="ARBA" id="ARBA00005422"/>
    </source>
</evidence>
<dbReference type="CDD" id="cd11566">
    <property type="entry name" value="eIF1_SUI1"/>
    <property type="match status" value="1"/>
</dbReference>
<dbReference type="Gene3D" id="3.30.780.10">
    <property type="entry name" value="SUI1-like domain"/>
    <property type="match status" value="2"/>
</dbReference>
<proteinExistence type="inferred from homology"/>
<comment type="similarity">
    <text evidence="2">Belongs to the SUI1 family.</text>
</comment>
<evidence type="ECO:0000256" key="3">
    <source>
        <dbReference type="ARBA" id="ARBA00022845"/>
    </source>
</evidence>
<reference evidence="6 7" key="1">
    <citation type="journal article" date="2019" name="Genome Biol. Evol.">
        <title>The Rhododendron genome and chromosomal organization provide insight into shared whole-genome duplications across the heath family (Ericaceae).</title>
        <authorList>
            <person name="Soza V.L."/>
            <person name="Lindsley D."/>
            <person name="Waalkes A."/>
            <person name="Ramage E."/>
            <person name="Patwardhan R.P."/>
            <person name="Burton J.N."/>
            <person name="Adey A."/>
            <person name="Kumar A."/>
            <person name="Qiu R."/>
            <person name="Shendure J."/>
            <person name="Hall B."/>
        </authorList>
    </citation>
    <scope>NUCLEOTIDE SEQUENCE [LARGE SCALE GENOMIC DNA]</scope>
    <source>
        <strain evidence="6">RSF 1966-606</strain>
    </source>
</reference>
<comment type="caution">
    <text evidence="6">The sequence shown here is derived from an EMBL/GenBank/DDBJ whole genome shotgun (WGS) entry which is preliminary data.</text>
</comment>
<protein>
    <recommendedName>
        <fullName evidence="5">SUI1 domain-containing protein</fullName>
    </recommendedName>
</protein>
<gene>
    <name evidence="6" type="ORF">C3L33_00032</name>
</gene>
<feature type="non-terminal residue" evidence="6">
    <location>
        <position position="1"/>
    </location>
</feature>
<dbReference type="AlphaFoldDB" id="A0A6A4MC66"/>
<dbReference type="PROSITE" id="PS50296">
    <property type="entry name" value="SUI1"/>
    <property type="match status" value="1"/>
</dbReference>
<feature type="domain" description="SUI1" evidence="5">
    <location>
        <begin position="31"/>
        <end position="84"/>
    </location>
</feature>
<evidence type="ECO:0000256" key="4">
    <source>
        <dbReference type="ARBA" id="ARBA00022917"/>
    </source>
</evidence>
<accession>A0A6A4MC66</accession>
<keyword evidence="7" id="KW-1185">Reference proteome</keyword>
<evidence type="ECO:0000256" key="1">
    <source>
        <dbReference type="ARBA" id="ARBA00003130"/>
    </source>
</evidence>
<dbReference type="OrthoDB" id="10248435at2759"/>
<organism evidence="6 7">
    <name type="scientific">Rhododendron williamsianum</name>
    <dbReference type="NCBI Taxonomy" id="262921"/>
    <lineage>
        <taxon>Eukaryota</taxon>
        <taxon>Viridiplantae</taxon>
        <taxon>Streptophyta</taxon>
        <taxon>Embryophyta</taxon>
        <taxon>Tracheophyta</taxon>
        <taxon>Spermatophyta</taxon>
        <taxon>Magnoliopsida</taxon>
        <taxon>eudicotyledons</taxon>
        <taxon>Gunneridae</taxon>
        <taxon>Pentapetalae</taxon>
        <taxon>asterids</taxon>
        <taxon>Ericales</taxon>
        <taxon>Ericaceae</taxon>
        <taxon>Ericoideae</taxon>
        <taxon>Rhodoreae</taxon>
        <taxon>Rhododendron</taxon>
    </lineage>
</organism>
<comment type="function">
    <text evidence="1">Probably involved in translation.</text>
</comment>
<dbReference type="Pfam" id="PF01253">
    <property type="entry name" value="SUI1"/>
    <property type="match status" value="1"/>
</dbReference>
<keyword evidence="3" id="KW-0810">Translation regulation</keyword>
<dbReference type="GO" id="GO:0003743">
    <property type="term" value="F:translation initiation factor activity"/>
    <property type="evidence" value="ECO:0007669"/>
    <property type="project" value="InterPro"/>
</dbReference>
<dbReference type="InterPro" id="IPR001950">
    <property type="entry name" value="SUI1"/>
</dbReference>
<dbReference type="InterPro" id="IPR005874">
    <property type="entry name" value="SUI1_euk"/>
</dbReference>
<evidence type="ECO:0000259" key="5">
    <source>
        <dbReference type="PROSITE" id="PS50296"/>
    </source>
</evidence>
<dbReference type="Proteomes" id="UP000428333">
    <property type="component" value="Linkage Group LG01"/>
</dbReference>
<evidence type="ECO:0000313" key="7">
    <source>
        <dbReference type="Proteomes" id="UP000428333"/>
    </source>
</evidence>
<dbReference type="PANTHER" id="PTHR10388">
    <property type="entry name" value="EUKARYOTIC TRANSLATION INITIATION FACTOR SUI1"/>
    <property type="match status" value="1"/>
</dbReference>
<keyword evidence="4" id="KW-0648">Protein biosynthesis</keyword>
<dbReference type="GO" id="GO:0006417">
    <property type="term" value="P:regulation of translation"/>
    <property type="evidence" value="ECO:0007669"/>
    <property type="project" value="UniProtKB-KW"/>
</dbReference>